<sequence>MTEEVLVTIKGMQMMPEDQDEVEIVTSGKYLKKGNKHYITYEEVVEGMEGTIQNLIKLDENGMEVTKKGLTNVHMVFEKDKKNMTCYETPFGNLLVGISATNIDVTNGEENMDIEVRYVLDVNYEHMADCTLNMSIKSKNNGEFHLN</sequence>
<dbReference type="InterPro" id="IPR015231">
    <property type="entry name" value="DUF1934"/>
</dbReference>
<dbReference type="Pfam" id="PF09148">
    <property type="entry name" value="DUF1934"/>
    <property type="match status" value="1"/>
</dbReference>
<proteinExistence type="predicted"/>
<dbReference type="Gene3D" id="2.40.128.20">
    <property type="match status" value="1"/>
</dbReference>
<dbReference type="RefSeq" id="WP_117447726.1">
    <property type="nucleotide sequence ID" value="NZ_JAOQKE010000004.1"/>
</dbReference>
<organism evidence="1 2">
    <name type="scientific">Muricoprocola aceti</name>
    <dbReference type="NCBI Taxonomy" id="2981772"/>
    <lineage>
        <taxon>Bacteria</taxon>
        <taxon>Bacillati</taxon>
        <taxon>Bacillota</taxon>
        <taxon>Clostridia</taxon>
        <taxon>Lachnospirales</taxon>
        <taxon>Lachnospiraceae</taxon>
        <taxon>Muricoprocola</taxon>
    </lineage>
</organism>
<keyword evidence="2" id="KW-1185">Reference proteome</keyword>
<dbReference type="InterPro" id="IPR012674">
    <property type="entry name" value="Calycin"/>
</dbReference>
<dbReference type="Proteomes" id="UP001652338">
    <property type="component" value="Unassembled WGS sequence"/>
</dbReference>
<comment type="caution">
    <text evidence="1">The sequence shown here is derived from an EMBL/GenBank/DDBJ whole genome shotgun (WGS) entry which is preliminary data.</text>
</comment>
<evidence type="ECO:0000313" key="1">
    <source>
        <dbReference type="EMBL" id="MCU6724857.1"/>
    </source>
</evidence>
<name>A0ABT2SK43_9FIRM</name>
<gene>
    <name evidence="1" type="ORF">OCV47_05750</name>
</gene>
<accession>A0ABT2SK43</accession>
<protein>
    <submittedName>
        <fullName evidence="1">DUF1934 domain-containing protein</fullName>
    </submittedName>
</protein>
<dbReference type="EMBL" id="JAOQKE010000004">
    <property type="protein sequence ID" value="MCU6724857.1"/>
    <property type="molecule type" value="Genomic_DNA"/>
</dbReference>
<evidence type="ECO:0000313" key="2">
    <source>
        <dbReference type="Proteomes" id="UP001652338"/>
    </source>
</evidence>
<reference evidence="1 2" key="1">
    <citation type="journal article" date="2021" name="ISME Commun">
        <title>Automated analysis of genomic sequences facilitates high-throughput and comprehensive description of bacteria.</title>
        <authorList>
            <person name="Hitch T.C.A."/>
        </authorList>
    </citation>
    <scope>NUCLEOTIDE SEQUENCE [LARGE SCALE GENOMIC DNA]</scope>
    <source>
        <strain evidence="1 2">Sanger_29</strain>
    </source>
</reference>
<dbReference type="SUPFAM" id="SSF50814">
    <property type="entry name" value="Lipocalins"/>
    <property type="match status" value="1"/>
</dbReference>